<evidence type="ECO:0000313" key="4">
    <source>
        <dbReference type="Proteomes" id="UP000781958"/>
    </source>
</evidence>
<keyword evidence="4" id="KW-1185">Reference proteome</keyword>
<feature type="domain" description="EfeO-type cupredoxin-like" evidence="2">
    <location>
        <begin position="13"/>
        <end position="115"/>
    </location>
</feature>
<dbReference type="InterPro" id="IPR008972">
    <property type="entry name" value="Cupredoxin"/>
</dbReference>
<evidence type="ECO:0000256" key="1">
    <source>
        <dbReference type="SAM" id="SignalP"/>
    </source>
</evidence>
<organism evidence="3 4">
    <name type="scientific">Azospirillum rugosum</name>
    <dbReference type="NCBI Taxonomy" id="416170"/>
    <lineage>
        <taxon>Bacteria</taxon>
        <taxon>Pseudomonadati</taxon>
        <taxon>Pseudomonadota</taxon>
        <taxon>Alphaproteobacteria</taxon>
        <taxon>Rhodospirillales</taxon>
        <taxon>Azospirillaceae</taxon>
        <taxon>Azospirillum</taxon>
    </lineage>
</organism>
<name>A0ABS4SE51_9PROT</name>
<evidence type="ECO:0000313" key="3">
    <source>
        <dbReference type="EMBL" id="MBP2290856.1"/>
    </source>
</evidence>
<comment type="caution">
    <text evidence="3">The sequence shown here is derived from an EMBL/GenBank/DDBJ whole genome shotgun (WGS) entry which is preliminary data.</text>
</comment>
<dbReference type="Gene3D" id="2.60.40.420">
    <property type="entry name" value="Cupredoxins - blue copper proteins"/>
    <property type="match status" value="1"/>
</dbReference>
<gene>
    <name evidence="3" type="ORF">J2851_000593</name>
</gene>
<dbReference type="Pfam" id="PF13473">
    <property type="entry name" value="Cupredoxin_1"/>
    <property type="match status" value="1"/>
</dbReference>
<dbReference type="EMBL" id="JAGINP010000001">
    <property type="protein sequence ID" value="MBP2290856.1"/>
    <property type="molecule type" value="Genomic_DNA"/>
</dbReference>
<sequence length="116" mass="12298">MRRLAAPFVACVLLALPAVLGSAAPASAADGDVTIVIKDHKFEPAEVTVPAGKRVTLVVDNQDASSEEFESKPLKVEKIIGPKKQARISVGPLEPGRYTFFGEFHESTAQGVLVAQ</sequence>
<accession>A0ABS4SE51</accession>
<proteinExistence type="predicted"/>
<evidence type="ECO:0000259" key="2">
    <source>
        <dbReference type="Pfam" id="PF13473"/>
    </source>
</evidence>
<keyword evidence="1" id="KW-0732">Signal</keyword>
<feature type="chain" id="PRO_5047172609" evidence="1">
    <location>
        <begin position="29"/>
        <end position="116"/>
    </location>
</feature>
<protein>
    <submittedName>
        <fullName evidence="3">Plastocyanin</fullName>
    </submittedName>
</protein>
<dbReference type="SUPFAM" id="SSF49503">
    <property type="entry name" value="Cupredoxins"/>
    <property type="match status" value="1"/>
</dbReference>
<reference evidence="3 4" key="1">
    <citation type="submission" date="2021-03" db="EMBL/GenBank/DDBJ databases">
        <title>Genomic Encyclopedia of Type Strains, Phase III (KMG-III): the genomes of soil and plant-associated and newly described type strains.</title>
        <authorList>
            <person name="Whitman W."/>
        </authorList>
    </citation>
    <scope>NUCLEOTIDE SEQUENCE [LARGE SCALE GENOMIC DNA]</scope>
    <source>
        <strain evidence="3 4">IMMIB AFH-6</strain>
    </source>
</reference>
<dbReference type="Proteomes" id="UP000781958">
    <property type="component" value="Unassembled WGS sequence"/>
</dbReference>
<dbReference type="RefSeq" id="WP_209763485.1">
    <property type="nucleotide sequence ID" value="NZ_JAGINP010000001.1"/>
</dbReference>
<dbReference type="InterPro" id="IPR028096">
    <property type="entry name" value="EfeO_Cupredoxin"/>
</dbReference>
<feature type="signal peptide" evidence="1">
    <location>
        <begin position="1"/>
        <end position="28"/>
    </location>
</feature>